<name>A0AB38DZ31_XANCH</name>
<reference evidence="4 5" key="1">
    <citation type="submission" date="2017-10" db="EMBL/GenBank/DDBJ databases">
        <authorList>
            <person name="Regsiter A."/>
            <person name="William W."/>
        </authorList>
    </citation>
    <scope>NUCLEOTIDE SEQUENCE [LARGE SCALE GENOMIC DNA]</scope>
    <source>
        <strain evidence="2 5">CFBP6984</strain>
        <strain evidence="3 4">CFBP7430</strain>
    </source>
</reference>
<protein>
    <submittedName>
        <fullName evidence="3">Uncharacterized protein</fullName>
    </submittedName>
</protein>
<comment type="caution">
    <text evidence="3">The sequence shown here is derived from an EMBL/GenBank/DDBJ whole genome shotgun (WGS) entry which is preliminary data.</text>
</comment>
<gene>
    <name evidence="2" type="ORF">XAP6984_260027</name>
    <name evidence="3" type="ORF">XAP7430_200082</name>
</gene>
<dbReference type="AlphaFoldDB" id="A0AB38DZ31"/>
<evidence type="ECO:0000313" key="4">
    <source>
        <dbReference type="Proteomes" id="UP000234166"/>
    </source>
</evidence>
<dbReference type="EMBL" id="OCYT01000080">
    <property type="protein sequence ID" value="SON78517.1"/>
    <property type="molecule type" value="Genomic_DNA"/>
</dbReference>
<evidence type="ECO:0000313" key="3">
    <source>
        <dbReference type="EMBL" id="SON85355.1"/>
    </source>
</evidence>
<dbReference type="Proteomes" id="UP000234166">
    <property type="component" value="Unassembled WGS sequence"/>
</dbReference>
<organism evidence="3 4">
    <name type="scientific">Xanthomonas campestris pv. phaseoli</name>
    <dbReference type="NCBI Taxonomy" id="317013"/>
    <lineage>
        <taxon>Bacteria</taxon>
        <taxon>Pseudomonadati</taxon>
        <taxon>Pseudomonadota</taxon>
        <taxon>Gammaproteobacteria</taxon>
        <taxon>Lysobacterales</taxon>
        <taxon>Lysobacteraceae</taxon>
        <taxon>Xanthomonas</taxon>
    </lineage>
</organism>
<feature type="compositionally biased region" description="Basic residues" evidence="1">
    <location>
        <begin position="1"/>
        <end position="13"/>
    </location>
</feature>
<dbReference type="Proteomes" id="UP000234181">
    <property type="component" value="Unassembled WGS sequence"/>
</dbReference>
<evidence type="ECO:0000313" key="5">
    <source>
        <dbReference type="Proteomes" id="UP000234181"/>
    </source>
</evidence>
<keyword evidence="5" id="KW-1185">Reference proteome</keyword>
<sequence length="167" mass="18267">MQMRSASRRRSARRNGPTHATSESCGASRKYEALNTDPPPEDWFPFAAEYDTPHYRAADAAGEDASFLQFVGLAGDGMSPQIDLRVLGPQFAMLVYLIQGEQDLGTSAHISTAYFDGSCCTEQGMPPAATHRTRSHPPMMDAQLNVLNRIRAAALANDAHWNTQGVR</sequence>
<evidence type="ECO:0000313" key="2">
    <source>
        <dbReference type="EMBL" id="SON78517.1"/>
    </source>
</evidence>
<evidence type="ECO:0000256" key="1">
    <source>
        <dbReference type="SAM" id="MobiDB-lite"/>
    </source>
</evidence>
<feature type="region of interest" description="Disordered" evidence="1">
    <location>
        <begin position="1"/>
        <end position="38"/>
    </location>
</feature>
<accession>A0AB38DZ31</accession>
<proteinExistence type="predicted"/>
<dbReference type="EMBL" id="OCYS01000073">
    <property type="protein sequence ID" value="SON85355.1"/>
    <property type="molecule type" value="Genomic_DNA"/>
</dbReference>
<dbReference type="RefSeq" id="WP_162292264.1">
    <property type="nucleotide sequence ID" value="NZ_CP012048.1"/>
</dbReference>